<protein>
    <submittedName>
        <fullName evidence="2">Methanolan biosynthesis EpsI</fullName>
    </submittedName>
</protein>
<keyword evidence="3" id="KW-1185">Reference proteome</keyword>
<dbReference type="NCBIfam" id="TIGR02914">
    <property type="entry name" value="EpsI_fam"/>
    <property type="match status" value="1"/>
</dbReference>
<sequence length="239" mass="25247">MTGAVVTESVGAGADRDAITRRKFVLGGIFAATVGGAMLLRPRAVGSPVGAGTLDRVLPRRVPPYVEAGTSDLIAPVDSDLAALTYSDILMRLYRRDDAAPIMLLVACGAGREPGLAVHRPEECYPAFGYDVSPLRPVPMGTPLPPGMTATFFTARRDDRVEHVLYWVRLGAGFPASNRAQRLAVARENLRGRLPEGVLLRVSTIGGEASVALEALRGFAGGLLAHLDTAGREILLGHG</sequence>
<feature type="domain" description="Methanolan biosynthesis EpsI" evidence="1">
    <location>
        <begin position="25"/>
        <end position="228"/>
    </location>
</feature>
<dbReference type="eggNOG" id="ENOG5030WKQ">
    <property type="taxonomic scope" value="Bacteria"/>
</dbReference>
<evidence type="ECO:0000313" key="2">
    <source>
        <dbReference type="EMBL" id="EGD60016.1"/>
    </source>
</evidence>
<dbReference type="Proteomes" id="UP000004728">
    <property type="component" value="Unassembled WGS sequence"/>
</dbReference>
<dbReference type="HOGENOM" id="CLU_1204329_0_0_5"/>
<name>F1Z551_9SPHN</name>
<comment type="caution">
    <text evidence="2">The sequence shown here is derived from an EMBL/GenBank/DDBJ whole genome shotgun (WGS) entry which is preliminary data.</text>
</comment>
<dbReference type="InterPro" id="IPR014263">
    <property type="entry name" value="Methanolan_biosynth_EpsI"/>
</dbReference>
<dbReference type="STRING" id="983920.Y88_1890"/>
<dbReference type="RefSeq" id="WP_008068904.1">
    <property type="nucleotide sequence ID" value="NZ_AQWK01000005.1"/>
</dbReference>
<dbReference type="AlphaFoldDB" id="F1Z551"/>
<dbReference type="InParanoid" id="F1Z551"/>
<proteinExistence type="predicted"/>
<reference evidence="2 3" key="1">
    <citation type="journal article" date="2012" name="J. Bacteriol.">
        <title>Draft Genome Sequence of Novosphingobium nitrogenifigens Y88T.</title>
        <authorList>
            <person name="Strabala T.J."/>
            <person name="Macdonald L."/>
            <person name="Liu V."/>
            <person name="Smit A.M."/>
        </authorList>
    </citation>
    <scope>NUCLEOTIDE SEQUENCE [LARGE SCALE GENOMIC DNA]</scope>
    <source>
        <strain evidence="2 3">DSM 19370</strain>
    </source>
</reference>
<evidence type="ECO:0000313" key="3">
    <source>
        <dbReference type="Proteomes" id="UP000004728"/>
    </source>
</evidence>
<accession>F1Z551</accession>
<dbReference type="OrthoDB" id="8208147at2"/>
<dbReference type="Pfam" id="PF11984">
    <property type="entry name" value="DUF3485"/>
    <property type="match status" value="1"/>
</dbReference>
<dbReference type="EMBL" id="AEWJ01000023">
    <property type="protein sequence ID" value="EGD60016.1"/>
    <property type="molecule type" value="Genomic_DNA"/>
</dbReference>
<gene>
    <name evidence="2" type="ORF">Y88_1890</name>
</gene>
<organism evidence="2 3">
    <name type="scientific">Novosphingobium nitrogenifigens DSM 19370</name>
    <dbReference type="NCBI Taxonomy" id="983920"/>
    <lineage>
        <taxon>Bacteria</taxon>
        <taxon>Pseudomonadati</taxon>
        <taxon>Pseudomonadota</taxon>
        <taxon>Alphaproteobacteria</taxon>
        <taxon>Sphingomonadales</taxon>
        <taxon>Sphingomonadaceae</taxon>
        <taxon>Novosphingobium</taxon>
    </lineage>
</organism>
<evidence type="ECO:0000259" key="1">
    <source>
        <dbReference type="Pfam" id="PF11984"/>
    </source>
</evidence>